<organism evidence="5 6">
    <name type="scientific">Paenibacillus residui</name>
    <dbReference type="NCBI Taxonomy" id="629724"/>
    <lineage>
        <taxon>Bacteria</taxon>
        <taxon>Bacillati</taxon>
        <taxon>Bacillota</taxon>
        <taxon>Bacilli</taxon>
        <taxon>Bacillales</taxon>
        <taxon>Paenibacillaceae</taxon>
        <taxon>Paenibacillus</taxon>
    </lineage>
</organism>
<dbReference type="InterPro" id="IPR024399">
    <property type="entry name" value="DUF2628"/>
</dbReference>
<evidence type="ECO:0000313" key="5">
    <source>
        <dbReference type="EMBL" id="MFD0871759.1"/>
    </source>
</evidence>
<keyword evidence="2" id="KW-0472">Membrane</keyword>
<feature type="transmembrane region" description="Helical" evidence="2">
    <location>
        <begin position="123"/>
        <end position="143"/>
    </location>
</feature>
<feature type="transmembrane region" description="Helical" evidence="2">
    <location>
        <begin position="179"/>
        <end position="202"/>
    </location>
</feature>
<dbReference type="Pfam" id="PF13240">
    <property type="entry name" value="Zn_Ribbon_1"/>
    <property type="match status" value="1"/>
</dbReference>
<dbReference type="PANTHER" id="PTHR33392:SF6">
    <property type="entry name" value="POLYISOPRENYL-TEICHOIC ACID--PEPTIDOGLYCAN TEICHOIC ACID TRANSFERASE TAGU"/>
    <property type="match status" value="1"/>
</dbReference>
<feature type="domain" description="Zinc-ribbon" evidence="4">
    <location>
        <begin position="3"/>
        <end position="22"/>
    </location>
</feature>
<evidence type="ECO:0000313" key="6">
    <source>
        <dbReference type="Proteomes" id="UP001597120"/>
    </source>
</evidence>
<keyword evidence="2" id="KW-0812">Transmembrane</keyword>
<keyword evidence="2" id="KW-1133">Transmembrane helix</keyword>
<protein>
    <submittedName>
        <fullName evidence="5">LCP family protein</fullName>
    </submittedName>
</protein>
<dbReference type="InterPro" id="IPR050922">
    <property type="entry name" value="LytR/CpsA/Psr_CW_biosynth"/>
</dbReference>
<comment type="caution">
    <text evidence="5">The sequence shown here is derived from an EMBL/GenBank/DDBJ whole genome shotgun (WGS) entry which is preliminary data.</text>
</comment>
<dbReference type="InterPro" id="IPR004474">
    <property type="entry name" value="LytR_CpsA_psr"/>
</dbReference>
<dbReference type="PANTHER" id="PTHR33392">
    <property type="entry name" value="POLYISOPRENYL-TEICHOIC ACID--PEPTIDOGLYCAN TEICHOIC ACID TRANSFERASE TAGU"/>
    <property type="match status" value="1"/>
</dbReference>
<feature type="transmembrane region" description="Helical" evidence="2">
    <location>
        <begin position="89"/>
        <end position="111"/>
    </location>
</feature>
<dbReference type="EMBL" id="JBHTIU010000089">
    <property type="protein sequence ID" value="MFD0871759.1"/>
    <property type="molecule type" value="Genomic_DNA"/>
</dbReference>
<evidence type="ECO:0000259" key="4">
    <source>
        <dbReference type="Pfam" id="PF13240"/>
    </source>
</evidence>
<name>A0ABW3DHM4_9BACL</name>
<dbReference type="RefSeq" id="WP_379290952.1">
    <property type="nucleotide sequence ID" value="NZ_JBHTIU010000089.1"/>
</dbReference>
<dbReference type="Gene3D" id="3.40.630.190">
    <property type="entry name" value="LCP protein"/>
    <property type="match status" value="1"/>
</dbReference>
<reference evidence="6" key="1">
    <citation type="journal article" date="2019" name="Int. J. Syst. Evol. Microbiol.">
        <title>The Global Catalogue of Microorganisms (GCM) 10K type strain sequencing project: providing services to taxonomists for standard genome sequencing and annotation.</title>
        <authorList>
            <consortium name="The Broad Institute Genomics Platform"/>
            <consortium name="The Broad Institute Genome Sequencing Center for Infectious Disease"/>
            <person name="Wu L."/>
            <person name="Ma J."/>
        </authorList>
    </citation>
    <scope>NUCLEOTIDE SEQUENCE [LARGE SCALE GENOMIC DNA]</scope>
    <source>
        <strain evidence="6">CCUG 57263</strain>
    </source>
</reference>
<dbReference type="NCBIfam" id="TIGR00350">
    <property type="entry name" value="lytR_cpsA_psr"/>
    <property type="match status" value="1"/>
</dbReference>
<dbReference type="Pfam" id="PF10947">
    <property type="entry name" value="DUF2628"/>
    <property type="match status" value="1"/>
</dbReference>
<dbReference type="InterPro" id="IPR026870">
    <property type="entry name" value="Zinc_ribbon_dom"/>
</dbReference>
<accession>A0ABW3DHM4</accession>
<evidence type="ECO:0000259" key="3">
    <source>
        <dbReference type="Pfam" id="PF03816"/>
    </source>
</evidence>
<gene>
    <name evidence="5" type="ORF">ACFQ03_21775</name>
</gene>
<proteinExistence type="inferred from homology"/>
<comment type="similarity">
    <text evidence="1">Belongs to the LytR/CpsA/Psr (LCP) family.</text>
</comment>
<evidence type="ECO:0000256" key="1">
    <source>
        <dbReference type="ARBA" id="ARBA00006068"/>
    </source>
</evidence>
<sequence>MNCTNCGHTLQDNQNFCGQCGQRIDAGNSTSYHRPQNITETQTSGVSEEELSWFIGKNADVYLQKWRRNSRWNWPAFLFDAYWLMYRKMYLYCVLYLLIWFVWSNVIVASVFSEWNPIESPGLLPLVLVICCIPKPVLGIFANKLYLHQAKRKITAIVQDQNKRESREADIAASGGTNLVLPIAVLTIPYLLALLAGLFFFFKYYLTFNDALEKATVTTKTAVTNESKAPAAQTTAPAKWESTDRINILLLGGDSRKKDEIHSADSLMIVSIDPATKKMKLLSILRDTYVNIPGFGEERISRAITMGGSSLAMKSAEELTGIPIQYYLYMDMQSFIRLIDSIGGIDLEVEKNMNYVDSNEDSMYEIHLKKGYQHLDGIQALQYVRFRHDAMSDFARTERQRKFLKAVVIELLTRTKVTELPKLILFFEPYIETNISDDDMIKLGKLGFEIDRESIDSIQLPPMELIQEKSVNGNAVLYVEPEQLKSYVKGVLNDGSRTQSN</sequence>
<feature type="domain" description="Cell envelope-related transcriptional attenuator" evidence="3">
    <location>
        <begin position="264"/>
        <end position="410"/>
    </location>
</feature>
<evidence type="ECO:0000256" key="2">
    <source>
        <dbReference type="SAM" id="Phobius"/>
    </source>
</evidence>
<keyword evidence="6" id="KW-1185">Reference proteome</keyword>
<dbReference type="Proteomes" id="UP001597120">
    <property type="component" value="Unassembled WGS sequence"/>
</dbReference>
<dbReference type="Pfam" id="PF03816">
    <property type="entry name" value="LytR_cpsA_psr"/>
    <property type="match status" value="1"/>
</dbReference>